<protein>
    <submittedName>
        <fullName evidence="1">Uncharacterized protein</fullName>
    </submittedName>
</protein>
<evidence type="ECO:0000313" key="2">
    <source>
        <dbReference type="Proteomes" id="UP000604730"/>
    </source>
</evidence>
<proteinExistence type="predicted"/>
<dbReference type="Proteomes" id="UP000604730">
    <property type="component" value="Unassembled WGS sequence"/>
</dbReference>
<comment type="caution">
    <text evidence="1">The sequence shown here is derived from an EMBL/GenBank/DDBJ whole genome shotgun (WGS) entry which is preliminary data.</text>
</comment>
<reference evidence="1 2" key="1">
    <citation type="submission" date="2021-01" db="EMBL/GenBank/DDBJ databases">
        <title>Isolation and description of Catonella massiliensis sp. nov., a novel Catonella species, isolated from a stable periodontitis subject.</title>
        <authorList>
            <person name="Antezack A."/>
            <person name="Boxberger M."/>
            <person name="La Scola B."/>
            <person name="Monnet-Corti V."/>
        </authorList>
    </citation>
    <scope>NUCLEOTIDE SEQUENCE [LARGE SCALE GENOMIC DNA]</scope>
    <source>
        <strain evidence="1 2">Marseille-Q4567</strain>
    </source>
</reference>
<accession>A0ABS1J4D4</accession>
<gene>
    <name evidence="1" type="ORF">JJN12_11530</name>
</gene>
<name>A0ABS1J4D4_9FIRM</name>
<evidence type="ECO:0000313" key="1">
    <source>
        <dbReference type="EMBL" id="MBK5898403.1"/>
    </source>
</evidence>
<organism evidence="1 2">
    <name type="scientific">Catonella massiliensis</name>
    <dbReference type="NCBI Taxonomy" id="2799636"/>
    <lineage>
        <taxon>Bacteria</taxon>
        <taxon>Bacillati</taxon>
        <taxon>Bacillota</taxon>
        <taxon>Clostridia</taxon>
        <taxon>Lachnospirales</taxon>
        <taxon>Lachnospiraceae</taxon>
        <taxon>Catonella</taxon>
    </lineage>
</organism>
<dbReference type="EMBL" id="JAEPRJ010000001">
    <property type="protein sequence ID" value="MBK5898403.1"/>
    <property type="molecule type" value="Genomic_DNA"/>
</dbReference>
<sequence length="180" mass="20584">MMIIEDSGIYSTAVGEVGGLKIIMNLPKEAYEEYGELKENEAEENKLDEHKPEEDVLGRTVAFEALKYTPLRLFSEMLDLAGKGEFDIYEGNVFVSRKIGEENKSKELCGGILVKPLISGKHDDSLQFIPLYKEEISFAERLGSRKLRNMFKHFAPEEINEARPDRYNIITDIDGRRNCF</sequence>
<keyword evidence="2" id="KW-1185">Reference proteome</keyword>
<dbReference type="RefSeq" id="WP_208429825.1">
    <property type="nucleotide sequence ID" value="NZ_JAEPRJ010000001.1"/>
</dbReference>